<proteinExistence type="predicted"/>
<accession>A0AAV4TWP1</accession>
<gene>
    <name evidence="2" type="ORF">CDAR_565461</name>
</gene>
<dbReference type="Proteomes" id="UP001054837">
    <property type="component" value="Unassembled WGS sequence"/>
</dbReference>
<evidence type="ECO:0000313" key="2">
    <source>
        <dbReference type="EMBL" id="GIY49584.1"/>
    </source>
</evidence>
<evidence type="ECO:0000313" key="3">
    <source>
        <dbReference type="Proteomes" id="UP001054837"/>
    </source>
</evidence>
<organism evidence="2 3">
    <name type="scientific">Caerostris darwini</name>
    <dbReference type="NCBI Taxonomy" id="1538125"/>
    <lineage>
        <taxon>Eukaryota</taxon>
        <taxon>Metazoa</taxon>
        <taxon>Ecdysozoa</taxon>
        <taxon>Arthropoda</taxon>
        <taxon>Chelicerata</taxon>
        <taxon>Arachnida</taxon>
        <taxon>Araneae</taxon>
        <taxon>Araneomorphae</taxon>
        <taxon>Entelegynae</taxon>
        <taxon>Araneoidea</taxon>
        <taxon>Araneidae</taxon>
        <taxon>Caerostris</taxon>
    </lineage>
</organism>
<sequence>MRQSNFQKHRKLSSQPTSILNDNDSALFGLQVFVSVFNLRKCKIQIRFRFQFSSPVELSISINQQTGTLQCSLTFELSHTFREPPRTPKRTENRHKSLGERQN</sequence>
<name>A0AAV4TWP1_9ARAC</name>
<feature type="region of interest" description="Disordered" evidence="1">
    <location>
        <begin position="79"/>
        <end position="103"/>
    </location>
</feature>
<evidence type="ECO:0000256" key="1">
    <source>
        <dbReference type="SAM" id="MobiDB-lite"/>
    </source>
</evidence>
<feature type="region of interest" description="Disordered" evidence="1">
    <location>
        <begin position="1"/>
        <end position="21"/>
    </location>
</feature>
<comment type="caution">
    <text evidence="2">The sequence shown here is derived from an EMBL/GenBank/DDBJ whole genome shotgun (WGS) entry which is preliminary data.</text>
</comment>
<protein>
    <submittedName>
        <fullName evidence="2">Uncharacterized protein</fullName>
    </submittedName>
</protein>
<dbReference type="AlphaFoldDB" id="A0AAV4TWP1"/>
<keyword evidence="3" id="KW-1185">Reference proteome</keyword>
<dbReference type="EMBL" id="BPLQ01010246">
    <property type="protein sequence ID" value="GIY49584.1"/>
    <property type="molecule type" value="Genomic_DNA"/>
</dbReference>
<reference evidence="2 3" key="1">
    <citation type="submission" date="2021-06" db="EMBL/GenBank/DDBJ databases">
        <title>Caerostris darwini draft genome.</title>
        <authorList>
            <person name="Kono N."/>
            <person name="Arakawa K."/>
        </authorList>
    </citation>
    <scope>NUCLEOTIDE SEQUENCE [LARGE SCALE GENOMIC DNA]</scope>
</reference>